<dbReference type="PATRIC" id="fig|47311.3.peg.1128"/>
<sequence>MNFDWVDYYTLACELALDDSPAKKRTSINRSYYSAYCIARDFLIEKKAYLDKENKTKINSKKSEAHYEVRRVYKELYSKHKRGNKKIGRNIFKKLNRLRDKRNDADYELKFSNLDS</sequence>
<keyword evidence="2" id="KW-1185">Reference proteome</keyword>
<dbReference type="EMBL" id="LWMW01000098">
    <property type="protein sequence ID" value="KZX16156.1"/>
    <property type="molecule type" value="Genomic_DNA"/>
</dbReference>
<evidence type="ECO:0000313" key="1">
    <source>
        <dbReference type="EMBL" id="KZX16156.1"/>
    </source>
</evidence>
<gene>
    <name evidence="1" type="ORF">MBCUT_10220</name>
</gene>
<organism evidence="1 2">
    <name type="scientific">Methanobrevibacter cuticularis</name>
    <dbReference type="NCBI Taxonomy" id="47311"/>
    <lineage>
        <taxon>Archaea</taxon>
        <taxon>Methanobacteriati</taxon>
        <taxon>Methanobacteriota</taxon>
        <taxon>Methanomada group</taxon>
        <taxon>Methanobacteria</taxon>
        <taxon>Methanobacteriales</taxon>
        <taxon>Methanobacteriaceae</taxon>
        <taxon>Methanobrevibacter</taxon>
    </lineage>
</organism>
<dbReference type="RefSeq" id="WP_067259618.1">
    <property type="nucleotide sequence ID" value="NZ_LWMW01000098.1"/>
</dbReference>
<dbReference type="AlphaFoldDB" id="A0A166E0Y1"/>
<comment type="caution">
    <text evidence="1">The sequence shown here is derived from an EMBL/GenBank/DDBJ whole genome shotgun (WGS) entry which is preliminary data.</text>
</comment>
<dbReference type="Proteomes" id="UP000077275">
    <property type="component" value="Unassembled WGS sequence"/>
</dbReference>
<name>A0A166E0Y1_9EURY</name>
<dbReference type="Gene3D" id="1.20.120.330">
    <property type="entry name" value="Nucleotidyltransferases domain 2"/>
    <property type="match status" value="1"/>
</dbReference>
<proteinExistence type="predicted"/>
<protein>
    <recommendedName>
        <fullName evidence="3">HEPN domain-containing protein</fullName>
    </recommendedName>
</protein>
<dbReference type="STRING" id="47311.MBCUT_10220"/>
<accession>A0A166E0Y1</accession>
<reference evidence="1 2" key="1">
    <citation type="submission" date="2016-04" db="EMBL/GenBank/DDBJ databases">
        <title>Genome sequence of Methanobrevibacter cuticularis DSM 11139.</title>
        <authorList>
            <person name="Poehlein A."/>
            <person name="Seedorf H."/>
            <person name="Daniel R."/>
        </authorList>
    </citation>
    <scope>NUCLEOTIDE SEQUENCE [LARGE SCALE GENOMIC DNA]</scope>
    <source>
        <strain evidence="1 2">DSM 11139</strain>
    </source>
</reference>
<evidence type="ECO:0008006" key="3">
    <source>
        <dbReference type="Google" id="ProtNLM"/>
    </source>
</evidence>
<evidence type="ECO:0000313" key="2">
    <source>
        <dbReference type="Proteomes" id="UP000077275"/>
    </source>
</evidence>